<reference evidence="2 3" key="1">
    <citation type="submission" date="2019-03" db="EMBL/GenBank/DDBJ databases">
        <title>Dyadobacter AR-3-6 sp. nov., isolated from arctic soil.</title>
        <authorList>
            <person name="Chaudhary D.K."/>
        </authorList>
    </citation>
    <scope>NUCLEOTIDE SEQUENCE [LARGE SCALE GENOMIC DNA]</scope>
    <source>
        <strain evidence="2 3">AR-3-6</strain>
    </source>
</reference>
<comment type="caution">
    <text evidence="2">The sequence shown here is derived from an EMBL/GenBank/DDBJ whole genome shotgun (WGS) entry which is preliminary data.</text>
</comment>
<dbReference type="EMBL" id="SMFL01000014">
    <property type="protein sequence ID" value="TDE10796.1"/>
    <property type="molecule type" value="Genomic_DNA"/>
</dbReference>
<dbReference type="OrthoDB" id="311329at2"/>
<proteinExistence type="predicted"/>
<feature type="domain" description="Alginate export" evidence="1">
    <location>
        <begin position="73"/>
        <end position="438"/>
    </location>
</feature>
<name>A0A4R5DAV1_9BACT</name>
<dbReference type="InterPro" id="IPR025388">
    <property type="entry name" value="Alginate_export_dom"/>
</dbReference>
<dbReference type="RefSeq" id="WP_131961526.1">
    <property type="nucleotide sequence ID" value="NZ_SMFL01000014.1"/>
</dbReference>
<protein>
    <recommendedName>
        <fullName evidence="1">Alginate export domain-containing protein</fullName>
    </recommendedName>
</protein>
<dbReference type="Pfam" id="PF13372">
    <property type="entry name" value="Alginate_exp"/>
    <property type="match status" value="1"/>
</dbReference>
<dbReference type="Gene3D" id="2.40.160.100">
    <property type="match status" value="1"/>
</dbReference>
<evidence type="ECO:0000313" key="3">
    <source>
        <dbReference type="Proteomes" id="UP000294850"/>
    </source>
</evidence>
<dbReference type="Proteomes" id="UP000294850">
    <property type="component" value="Unassembled WGS sequence"/>
</dbReference>
<evidence type="ECO:0000313" key="2">
    <source>
        <dbReference type="EMBL" id="TDE10796.1"/>
    </source>
</evidence>
<gene>
    <name evidence="2" type="ORF">E0F88_27370</name>
</gene>
<organism evidence="2 3">
    <name type="scientific">Dyadobacter psychrotolerans</name>
    <dbReference type="NCBI Taxonomy" id="2541721"/>
    <lineage>
        <taxon>Bacteria</taxon>
        <taxon>Pseudomonadati</taxon>
        <taxon>Bacteroidota</taxon>
        <taxon>Cytophagia</taxon>
        <taxon>Cytophagales</taxon>
        <taxon>Spirosomataceae</taxon>
        <taxon>Dyadobacter</taxon>
    </lineage>
</organism>
<accession>A0A4R5DAV1</accession>
<keyword evidence="3" id="KW-1185">Reference proteome</keyword>
<dbReference type="AlphaFoldDB" id="A0A4R5DAV1"/>
<evidence type="ECO:0000259" key="1">
    <source>
        <dbReference type="Pfam" id="PF13372"/>
    </source>
</evidence>
<dbReference type="InterPro" id="IPR053728">
    <property type="entry name" value="Alginate_Permeability_Chnl"/>
</dbReference>
<sequence>MKLAAFFLSYRPEFRKTVFVSLLISGYFQLSAQQVNFRSLRYDEDYTAFGKDTLHNWYHHLKYRHVDKLSKAYLSLGGEIRYQYFYYHNPEWGQQPKDRDGFVLSRFLAHADLHFGKRLRLFTQLQGSLASGTVSENTAVNQNPLDLHQLLFDYLIFNKGHKSLLIRFGRQELSYGSQRLISVREAPNNRQSFDVIKGMYESENFSADVFYADYVMAKTGIFDDPILDNSNKLGAFYLVFNTVPVVQNIDLYYFGLKKQVSVFQDADGKELRHSFGSRIWKTKGKWVYDLEAVYQFGNVSEKKVSAWTISSNIFYAFQSLKSKPVVGLKTELISGDRHLNDQRLNTFNPLYPKGAYFGLASLIGPYNLRDLHPYFQINLSPKISWLADYDLFWRMRKSDGVYAVNGKILYPGHTASSRFIGSQLGTELDFRPNPFLYFRAEFTWFNSGGYLKEAGPGKDITMTGVTAQLRF</sequence>